<sequence>MSSAYTPLIPAQPDLDGAGRLVSRSYGDVYNGLTDALGQARSVFLGGNDLPHRWRGRQGFTVCETGFGLGTNFLALWQAWREDPARCAHLHMVSIEGHPFTREVYRDLCNSHVPEPLRGLARELAAQWPALLPGMHRLEFEGGAVTLTLAFGSIDRMVPRLSACVDAFFLDGFAPRVNPAMWEPGLLRRLLRLGSADATLATWCSAGFVRRALQAGGFDVERMPGVGGKHHITVGRRSAWAHKHAPTHALRPRAPVIVVGAGLAGAGVAHALALRGVAVEVIAAAPLAHGGHLAAAMTPIVARDDNARARLARAGSQRALRRWEDMPAVRRVGALQLERDAGRTAALGETLRILGLPADWVREVGRDEACALAGLPVARGGLYFGDGMLVQPQRLIDGLLAQPAIARIDGTVARLARTGPHGWQALDEAGGVLAEGEHIVLANGLGAQAVLQASGLLDDLPRLAQMQALAGEVTHVPAVALDGGPRCVIAGEGYLLPAVEGWCVAGSTYALEVQTSVISAAGQRANLAKAAGLLGSDLPVQGGSLPGWAGWRAVLPGRSPTIGGLLQAPGVMLATGYASRGLSWSALAGDIIAARLCAEPAPLERDLLAAIAPR</sequence>
<dbReference type="InterPro" id="IPR029063">
    <property type="entry name" value="SAM-dependent_MTases_sf"/>
</dbReference>
<evidence type="ECO:0000313" key="14">
    <source>
        <dbReference type="Proteomes" id="UP000026682"/>
    </source>
</evidence>
<proteinExistence type="inferred from homology"/>
<dbReference type="NCBIfam" id="TIGR03197">
    <property type="entry name" value="MnmC_Cterm"/>
    <property type="match status" value="1"/>
</dbReference>
<dbReference type="InterPro" id="IPR017610">
    <property type="entry name" value="tRNA_S-uridine_synth_MnmC_C"/>
</dbReference>
<evidence type="ECO:0000313" key="13">
    <source>
        <dbReference type="EMBL" id="KAK90608.1"/>
    </source>
</evidence>
<dbReference type="EC" id="2.1.1.61" evidence="10"/>
<keyword evidence="6 10" id="KW-0819">tRNA processing</keyword>
<dbReference type="PATRIC" id="fig|1331206.3.peg.2026"/>
<name>A0A158M592_9BORD</name>
<protein>
    <recommendedName>
        <fullName evidence="10">tRNA 5-methylaminomethyl-2-thiouridine biosynthesis bifunctional protein MnmC</fullName>
        <shortName evidence="10">tRNA mnm(5)s(2)U biosynthesis bifunctional protein</shortName>
    </recommendedName>
    <domain>
        <recommendedName>
            <fullName evidence="10">tRNA (mnm(5)s(2)U34)-methyltransferase</fullName>
            <ecNumber evidence="10">2.1.1.61</ecNumber>
        </recommendedName>
    </domain>
    <domain>
        <recommendedName>
            <fullName evidence="10">FAD-dependent cmnm(5)s(2)U34 oxidoreductase</fullName>
            <ecNumber evidence="10">1.5.-.-</ecNumber>
        </recommendedName>
    </domain>
</protein>
<feature type="domain" description="FAD dependent oxidoreductase" evidence="11">
    <location>
        <begin position="256"/>
        <end position="595"/>
    </location>
</feature>
<comment type="subcellular location">
    <subcellularLocation>
        <location evidence="10">Cytoplasm</location>
    </subcellularLocation>
</comment>
<dbReference type="InterPro" id="IPR023032">
    <property type="entry name" value="tRNA_MAMT_biosynth_bifunc_MnmC"/>
</dbReference>
<dbReference type="RefSeq" id="WP_005015818.1">
    <property type="nucleotide sequence ID" value="NZ_JFZZ01000071.1"/>
</dbReference>
<evidence type="ECO:0000256" key="6">
    <source>
        <dbReference type="ARBA" id="ARBA00022694"/>
    </source>
</evidence>
<comment type="similarity">
    <text evidence="10">In the N-terminal section; belongs to the methyltransferase superfamily. tRNA (mnm(5)s(2)U34)-methyltransferase family.</text>
</comment>
<evidence type="ECO:0000256" key="7">
    <source>
        <dbReference type="ARBA" id="ARBA00022827"/>
    </source>
</evidence>
<evidence type="ECO:0000256" key="8">
    <source>
        <dbReference type="ARBA" id="ARBA00023002"/>
    </source>
</evidence>
<evidence type="ECO:0000256" key="10">
    <source>
        <dbReference type="HAMAP-Rule" id="MF_01102"/>
    </source>
</evidence>
<reference evidence="13 14" key="1">
    <citation type="submission" date="2014-03" db="EMBL/GenBank/DDBJ databases">
        <title>Genome sequence of Bordetella holmseii.</title>
        <authorList>
            <person name="Harvill E."/>
            <person name="Goodfield L.L."/>
            <person name="Ivanov Y."/>
            <person name="Meyer J.A."/>
            <person name="Newth C."/>
            <person name="Cassiday P."/>
            <person name="Tondella M.L."/>
            <person name="Liao P."/>
            <person name="Zimmerman J."/>
            <person name="Meert K."/>
            <person name="Wessel D."/>
            <person name="Berger J."/>
            <person name="Dean J.M."/>
            <person name="Holubkov R."/>
            <person name="Burr J."/>
            <person name="Liu T."/>
            <person name="Brinkac L.M."/>
            <person name="Sanka R."/>
            <person name="Kim M."/>
            <person name="Losada L."/>
        </authorList>
    </citation>
    <scope>NUCLEOTIDE SEQUENCE [LARGE SCALE GENOMIC DNA]</scope>
    <source>
        <strain evidence="13 14">CDC-H585-BH</strain>
    </source>
</reference>
<dbReference type="Gene3D" id="3.50.50.60">
    <property type="entry name" value="FAD/NAD(P)-binding domain"/>
    <property type="match status" value="1"/>
</dbReference>
<dbReference type="GO" id="GO:0005737">
    <property type="term" value="C:cytoplasm"/>
    <property type="evidence" value="ECO:0007669"/>
    <property type="project" value="UniProtKB-SubCell"/>
</dbReference>
<dbReference type="GO" id="GO:0016645">
    <property type="term" value="F:oxidoreductase activity, acting on the CH-NH group of donors"/>
    <property type="evidence" value="ECO:0007669"/>
    <property type="project" value="InterPro"/>
</dbReference>
<dbReference type="GO" id="GO:0004808">
    <property type="term" value="F:tRNA (5-methylaminomethyl-2-thiouridylate)(34)-methyltransferase activity"/>
    <property type="evidence" value="ECO:0007669"/>
    <property type="project" value="UniProtKB-EC"/>
</dbReference>
<dbReference type="AlphaFoldDB" id="A0A158M592"/>
<comment type="similarity">
    <text evidence="10">In the C-terminal section; belongs to the DAO family.</text>
</comment>
<keyword evidence="3 10" id="KW-0285">Flavoprotein</keyword>
<dbReference type="EMBL" id="JFZZ01000071">
    <property type="protein sequence ID" value="KAK90608.1"/>
    <property type="molecule type" value="Genomic_DNA"/>
</dbReference>
<keyword evidence="2 10" id="KW-0489">Methyltransferase</keyword>
<dbReference type="EC" id="1.5.-.-" evidence="10"/>
<dbReference type="PANTHER" id="PTHR13847">
    <property type="entry name" value="SARCOSINE DEHYDROGENASE-RELATED"/>
    <property type="match status" value="1"/>
</dbReference>
<keyword evidence="4 10" id="KW-0808">Transferase</keyword>
<evidence type="ECO:0000256" key="3">
    <source>
        <dbReference type="ARBA" id="ARBA00022630"/>
    </source>
</evidence>
<dbReference type="GO" id="GO:0032259">
    <property type="term" value="P:methylation"/>
    <property type="evidence" value="ECO:0007669"/>
    <property type="project" value="UniProtKB-KW"/>
</dbReference>
<dbReference type="Pfam" id="PF01266">
    <property type="entry name" value="DAO"/>
    <property type="match status" value="1"/>
</dbReference>
<comment type="catalytic activity">
    <reaction evidence="10">
        <text>5-aminomethyl-2-thiouridine(34) in tRNA + S-adenosyl-L-methionine = 5-methylaminomethyl-2-thiouridine(34) in tRNA + S-adenosyl-L-homocysteine + H(+)</text>
        <dbReference type="Rhea" id="RHEA:19569"/>
        <dbReference type="Rhea" id="RHEA-COMP:10195"/>
        <dbReference type="Rhea" id="RHEA-COMP:10197"/>
        <dbReference type="ChEBI" id="CHEBI:15378"/>
        <dbReference type="ChEBI" id="CHEBI:57856"/>
        <dbReference type="ChEBI" id="CHEBI:59789"/>
        <dbReference type="ChEBI" id="CHEBI:74454"/>
        <dbReference type="ChEBI" id="CHEBI:74455"/>
        <dbReference type="EC" id="2.1.1.61"/>
    </reaction>
</comment>
<dbReference type="NCBIfam" id="NF033855">
    <property type="entry name" value="tRNA_MNMC2"/>
    <property type="match status" value="1"/>
</dbReference>
<keyword evidence="9 10" id="KW-0511">Multifunctional enzyme</keyword>
<dbReference type="GeneID" id="93118915"/>
<comment type="function">
    <text evidence="10">Catalyzes the last two steps in the biosynthesis of 5-methylaminomethyl-2-thiouridine (mnm(5)s(2)U) at the wobble position (U34) in tRNA. Catalyzes the FAD-dependent demodification of cmnm(5)s(2)U34 to nm(5)s(2)U34, followed by the transfer of a methyl group from S-adenosyl-L-methionine to nm(5)s(2)U34, to form mnm(5)s(2)U34.</text>
</comment>
<keyword evidence="8 10" id="KW-0560">Oxidoreductase</keyword>
<organism evidence="13 14">
    <name type="scientific">Bordetella holmesii CDC-H585-BH</name>
    <dbReference type="NCBI Taxonomy" id="1331206"/>
    <lineage>
        <taxon>Bacteria</taxon>
        <taxon>Pseudomonadati</taxon>
        <taxon>Pseudomonadota</taxon>
        <taxon>Betaproteobacteria</taxon>
        <taxon>Burkholderiales</taxon>
        <taxon>Alcaligenaceae</taxon>
        <taxon>Bordetella</taxon>
    </lineage>
</organism>
<dbReference type="SUPFAM" id="SSF51971">
    <property type="entry name" value="Nucleotide-binding domain"/>
    <property type="match status" value="1"/>
</dbReference>
<dbReference type="PANTHER" id="PTHR13847:SF289">
    <property type="entry name" value="GLYCINE OXIDASE"/>
    <property type="match status" value="1"/>
</dbReference>
<evidence type="ECO:0000256" key="1">
    <source>
        <dbReference type="ARBA" id="ARBA00022490"/>
    </source>
</evidence>
<dbReference type="Gene3D" id="3.40.50.150">
    <property type="entry name" value="Vaccinia Virus protein VP39"/>
    <property type="match status" value="1"/>
</dbReference>
<feature type="region of interest" description="FAD-dependent cmnm(5)s(2)U34 oxidoreductase" evidence="10">
    <location>
        <begin position="259"/>
        <end position="614"/>
    </location>
</feature>
<dbReference type="InterPro" id="IPR008471">
    <property type="entry name" value="MnmC-like_methylTransf"/>
</dbReference>
<dbReference type="STRING" id="35814.BBB42_14740"/>
<evidence type="ECO:0000259" key="11">
    <source>
        <dbReference type="Pfam" id="PF01266"/>
    </source>
</evidence>
<feature type="region of interest" description="tRNA (mnm(5)s(2)U34)-methyltransferase" evidence="10">
    <location>
        <begin position="1"/>
        <end position="238"/>
    </location>
</feature>
<keyword evidence="7 10" id="KW-0274">FAD</keyword>
<dbReference type="GO" id="GO:0050660">
    <property type="term" value="F:flavin adenine dinucleotide binding"/>
    <property type="evidence" value="ECO:0007669"/>
    <property type="project" value="UniProtKB-UniRule"/>
</dbReference>
<accession>A0A158M592</accession>
<dbReference type="InterPro" id="IPR036188">
    <property type="entry name" value="FAD/NAD-bd_sf"/>
</dbReference>
<evidence type="ECO:0000256" key="5">
    <source>
        <dbReference type="ARBA" id="ARBA00022691"/>
    </source>
</evidence>
<dbReference type="InterPro" id="IPR047785">
    <property type="entry name" value="tRNA_MNMC2"/>
</dbReference>
<dbReference type="InterPro" id="IPR006076">
    <property type="entry name" value="FAD-dep_OxRdtase"/>
</dbReference>
<comment type="cofactor">
    <cofactor evidence="10">
        <name>FAD</name>
        <dbReference type="ChEBI" id="CHEBI:57692"/>
    </cofactor>
</comment>
<dbReference type="HAMAP" id="MF_01102">
    <property type="entry name" value="MnmC"/>
    <property type="match status" value="1"/>
</dbReference>
<evidence type="ECO:0000256" key="2">
    <source>
        <dbReference type="ARBA" id="ARBA00022603"/>
    </source>
</evidence>
<dbReference type="Pfam" id="PF05430">
    <property type="entry name" value="Methyltransf_30"/>
    <property type="match status" value="1"/>
</dbReference>
<feature type="domain" description="MnmC-like methyltransferase" evidence="12">
    <location>
        <begin position="117"/>
        <end position="236"/>
    </location>
</feature>
<evidence type="ECO:0000256" key="9">
    <source>
        <dbReference type="ARBA" id="ARBA00023268"/>
    </source>
</evidence>
<evidence type="ECO:0000259" key="12">
    <source>
        <dbReference type="Pfam" id="PF05430"/>
    </source>
</evidence>
<dbReference type="GO" id="GO:0002097">
    <property type="term" value="P:tRNA wobble base modification"/>
    <property type="evidence" value="ECO:0007669"/>
    <property type="project" value="UniProtKB-UniRule"/>
</dbReference>
<keyword evidence="1 10" id="KW-0963">Cytoplasm</keyword>
<keyword evidence="5 10" id="KW-0949">S-adenosyl-L-methionine</keyword>
<dbReference type="Gene3D" id="3.30.9.10">
    <property type="entry name" value="D-Amino Acid Oxidase, subunit A, domain 2"/>
    <property type="match status" value="1"/>
</dbReference>
<comment type="caution">
    <text evidence="13">The sequence shown here is derived from an EMBL/GenBank/DDBJ whole genome shotgun (WGS) entry which is preliminary data.</text>
</comment>
<evidence type="ECO:0000256" key="4">
    <source>
        <dbReference type="ARBA" id="ARBA00022679"/>
    </source>
</evidence>
<dbReference type="Proteomes" id="UP000026682">
    <property type="component" value="Unassembled WGS sequence"/>
</dbReference>
<gene>
    <name evidence="10 13" type="primary">mnmC</name>
    <name evidence="13" type="ORF">L497_2342</name>
</gene>